<accession>A0A4Q4T047</accession>
<dbReference type="PANTHER" id="PTHR38116">
    <property type="entry name" value="CHROMOSOME 7, WHOLE GENOME SHOTGUN SEQUENCE"/>
    <property type="match status" value="1"/>
</dbReference>
<evidence type="ECO:0000313" key="2">
    <source>
        <dbReference type="Proteomes" id="UP000293360"/>
    </source>
</evidence>
<organism evidence="1 2">
    <name type="scientific">Monosporascus ibericus</name>
    <dbReference type="NCBI Taxonomy" id="155417"/>
    <lineage>
        <taxon>Eukaryota</taxon>
        <taxon>Fungi</taxon>
        <taxon>Dikarya</taxon>
        <taxon>Ascomycota</taxon>
        <taxon>Pezizomycotina</taxon>
        <taxon>Sordariomycetes</taxon>
        <taxon>Xylariomycetidae</taxon>
        <taxon>Xylariales</taxon>
        <taxon>Xylariales incertae sedis</taxon>
        <taxon>Monosporascus</taxon>
    </lineage>
</organism>
<reference evidence="1 2" key="1">
    <citation type="submission" date="2018-06" db="EMBL/GenBank/DDBJ databases">
        <title>Complete Genomes of Monosporascus.</title>
        <authorList>
            <person name="Robinson A.J."/>
            <person name="Natvig D.O."/>
        </authorList>
    </citation>
    <scope>NUCLEOTIDE SEQUENCE [LARGE SCALE GENOMIC DNA]</scope>
    <source>
        <strain evidence="1 2">CBS 110550</strain>
    </source>
</reference>
<dbReference type="CDD" id="cd14688">
    <property type="entry name" value="bZIP_YAP"/>
    <property type="match status" value="1"/>
</dbReference>
<protein>
    <recommendedName>
        <fullName evidence="3">BZIP domain-containing protein</fullName>
    </recommendedName>
</protein>
<proteinExistence type="predicted"/>
<evidence type="ECO:0000313" key="1">
    <source>
        <dbReference type="EMBL" id="RYO96017.1"/>
    </source>
</evidence>
<sequence length="306" mass="34668">MSDVNQLIPVQRFPTLKEMRAAEEDWTGKTKQSERKKLQNRLNQRALRRRKGMIIESPYTEAANVRQKSLALVADDGSYVNFIGCTPGQHGAHKAPGRQLAAKQPCMLGIPGGRDALTNSALAAHERYRMGQPDPRQLVDVLRFNVFYAFAHNAKVLGFNDDWLKYEAISPFGAPQPSPPSLPIAASCPPNMKPTILQMTVQHHPWIDFLPCPRMRDNFLRLVRDQGEDAVDEDALCVDIVDAASARGPEDVCLVTWGKPWELSGWEVTEPFMKKWAWLLEGCTELMESTNTWRRKRGLHDLRFVH</sequence>
<dbReference type="OrthoDB" id="2245989at2759"/>
<dbReference type="Proteomes" id="UP000293360">
    <property type="component" value="Unassembled WGS sequence"/>
</dbReference>
<dbReference type="InterPro" id="IPR021833">
    <property type="entry name" value="DUF3425"/>
</dbReference>
<dbReference type="AlphaFoldDB" id="A0A4Q4T047"/>
<keyword evidence="2" id="KW-1185">Reference proteome</keyword>
<dbReference type="STRING" id="155417.A0A4Q4T047"/>
<dbReference type="EMBL" id="QJNU01000527">
    <property type="protein sequence ID" value="RYO96017.1"/>
    <property type="molecule type" value="Genomic_DNA"/>
</dbReference>
<dbReference type="Pfam" id="PF11905">
    <property type="entry name" value="DUF3425"/>
    <property type="match status" value="1"/>
</dbReference>
<name>A0A4Q4T047_9PEZI</name>
<comment type="caution">
    <text evidence="1">The sequence shown here is derived from an EMBL/GenBank/DDBJ whole genome shotgun (WGS) entry which is preliminary data.</text>
</comment>
<gene>
    <name evidence="1" type="ORF">DL764_007554</name>
</gene>
<evidence type="ECO:0008006" key="3">
    <source>
        <dbReference type="Google" id="ProtNLM"/>
    </source>
</evidence>
<dbReference type="PANTHER" id="PTHR38116:SF1">
    <property type="entry name" value="BZIP DOMAIN-CONTAINING PROTEIN"/>
    <property type="match status" value="1"/>
</dbReference>